<feature type="region of interest" description="Disordered" evidence="1">
    <location>
        <begin position="17"/>
        <end position="54"/>
    </location>
</feature>
<evidence type="ECO:0000313" key="3">
    <source>
        <dbReference type="EMBL" id="KAJ7721825.1"/>
    </source>
</evidence>
<evidence type="ECO:0000313" key="4">
    <source>
        <dbReference type="Proteomes" id="UP001215280"/>
    </source>
</evidence>
<gene>
    <name evidence="3" type="ORF">DFH07DRAFT_972130</name>
</gene>
<protein>
    <recommendedName>
        <fullName evidence="2">DUF6699 domain-containing protein</fullName>
    </recommendedName>
</protein>
<dbReference type="Proteomes" id="UP001215280">
    <property type="component" value="Unassembled WGS sequence"/>
</dbReference>
<dbReference type="Pfam" id="PF20415">
    <property type="entry name" value="DUF6699"/>
    <property type="match status" value="1"/>
</dbReference>
<feature type="domain" description="DUF6699" evidence="2">
    <location>
        <begin position="73"/>
        <end position="204"/>
    </location>
</feature>
<dbReference type="AlphaFoldDB" id="A0AAD7HJ00"/>
<accession>A0AAD7HJ00</accession>
<organism evidence="3 4">
    <name type="scientific">Mycena maculata</name>
    <dbReference type="NCBI Taxonomy" id="230809"/>
    <lineage>
        <taxon>Eukaryota</taxon>
        <taxon>Fungi</taxon>
        <taxon>Dikarya</taxon>
        <taxon>Basidiomycota</taxon>
        <taxon>Agaricomycotina</taxon>
        <taxon>Agaricomycetes</taxon>
        <taxon>Agaricomycetidae</taxon>
        <taxon>Agaricales</taxon>
        <taxon>Marasmiineae</taxon>
        <taxon>Mycenaceae</taxon>
        <taxon>Mycena</taxon>
    </lineage>
</organism>
<feature type="compositionally biased region" description="Pro residues" evidence="1">
    <location>
        <begin position="28"/>
        <end position="47"/>
    </location>
</feature>
<keyword evidence="4" id="KW-1185">Reference proteome</keyword>
<dbReference type="EMBL" id="JARJLG010000264">
    <property type="protein sequence ID" value="KAJ7721825.1"/>
    <property type="molecule type" value="Genomic_DNA"/>
</dbReference>
<reference evidence="3" key="1">
    <citation type="submission" date="2023-03" db="EMBL/GenBank/DDBJ databases">
        <title>Massive genome expansion in bonnet fungi (Mycena s.s.) driven by repeated elements and novel gene families across ecological guilds.</title>
        <authorList>
            <consortium name="Lawrence Berkeley National Laboratory"/>
            <person name="Harder C.B."/>
            <person name="Miyauchi S."/>
            <person name="Viragh M."/>
            <person name="Kuo A."/>
            <person name="Thoen E."/>
            <person name="Andreopoulos B."/>
            <person name="Lu D."/>
            <person name="Skrede I."/>
            <person name="Drula E."/>
            <person name="Henrissat B."/>
            <person name="Morin E."/>
            <person name="Kohler A."/>
            <person name="Barry K."/>
            <person name="LaButti K."/>
            <person name="Morin E."/>
            <person name="Salamov A."/>
            <person name="Lipzen A."/>
            <person name="Mereny Z."/>
            <person name="Hegedus B."/>
            <person name="Baldrian P."/>
            <person name="Stursova M."/>
            <person name="Weitz H."/>
            <person name="Taylor A."/>
            <person name="Grigoriev I.V."/>
            <person name="Nagy L.G."/>
            <person name="Martin F."/>
            <person name="Kauserud H."/>
        </authorList>
    </citation>
    <scope>NUCLEOTIDE SEQUENCE</scope>
    <source>
        <strain evidence="3">CBHHK188m</strain>
    </source>
</reference>
<comment type="caution">
    <text evidence="3">The sequence shown here is derived from an EMBL/GenBank/DDBJ whole genome shotgun (WGS) entry which is preliminary data.</text>
</comment>
<name>A0AAD7HJ00_9AGAR</name>
<dbReference type="InterPro" id="IPR046522">
    <property type="entry name" value="DUF6699"/>
</dbReference>
<sequence length="227" mass="25082">MSPKQVQWKLTVDEYVARDSPESRISPLPSPPPTPEPAAPPLPPTPRPANNIPLPPILEVHTALTPEHALQLDFSFPSDAFRRNPQLTQTLLSETACTPPRTSLCVRIAAGMFKMKLEVKHTPTSEPVTVGDVLTRIQAELRQYDYGVAPPEAAAYMRRRIETVNGYRDARDPTAEAANIEAERRGDGRMVDHLLGHTLFAGLTLQLGQPDHCWQLGLAIPERYAAC</sequence>
<proteinExistence type="predicted"/>
<evidence type="ECO:0000256" key="1">
    <source>
        <dbReference type="SAM" id="MobiDB-lite"/>
    </source>
</evidence>
<evidence type="ECO:0000259" key="2">
    <source>
        <dbReference type="Pfam" id="PF20415"/>
    </source>
</evidence>